<reference evidence="1" key="1">
    <citation type="journal article" date="2021" name="bioRxiv">
        <title>Whole Genome Assembly and Annotation of Northern Wild Rice, Zizania palustris L., Supports a Whole Genome Duplication in the Zizania Genus.</title>
        <authorList>
            <person name="Haas M."/>
            <person name="Kono T."/>
            <person name="Macchietto M."/>
            <person name="Millas R."/>
            <person name="McGilp L."/>
            <person name="Shao M."/>
            <person name="Duquette J."/>
            <person name="Hirsch C.N."/>
            <person name="Kimball J."/>
        </authorList>
    </citation>
    <scope>NUCLEOTIDE SEQUENCE</scope>
    <source>
        <tissue evidence="1">Fresh leaf tissue</tissue>
    </source>
</reference>
<dbReference type="Proteomes" id="UP000729402">
    <property type="component" value="Unassembled WGS sequence"/>
</dbReference>
<organism evidence="1 2">
    <name type="scientific">Zizania palustris</name>
    <name type="common">Northern wild rice</name>
    <dbReference type="NCBI Taxonomy" id="103762"/>
    <lineage>
        <taxon>Eukaryota</taxon>
        <taxon>Viridiplantae</taxon>
        <taxon>Streptophyta</taxon>
        <taxon>Embryophyta</taxon>
        <taxon>Tracheophyta</taxon>
        <taxon>Spermatophyta</taxon>
        <taxon>Magnoliopsida</taxon>
        <taxon>Liliopsida</taxon>
        <taxon>Poales</taxon>
        <taxon>Poaceae</taxon>
        <taxon>BOP clade</taxon>
        <taxon>Oryzoideae</taxon>
        <taxon>Oryzeae</taxon>
        <taxon>Zizaniinae</taxon>
        <taxon>Zizania</taxon>
    </lineage>
</organism>
<reference evidence="1" key="2">
    <citation type="submission" date="2021-02" db="EMBL/GenBank/DDBJ databases">
        <authorList>
            <person name="Kimball J.A."/>
            <person name="Haas M.W."/>
            <person name="Macchietto M."/>
            <person name="Kono T."/>
            <person name="Duquette J."/>
            <person name="Shao M."/>
        </authorList>
    </citation>
    <scope>NUCLEOTIDE SEQUENCE</scope>
    <source>
        <tissue evidence="1">Fresh leaf tissue</tissue>
    </source>
</reference>
<proteinExistence type="predicted"/>
<name>A0A8J5UXC7_ZIZPA</name>
<gene>
    <name evidence="1" type="ORF">GUJ93_ZPchr0008g12958</name>
</gene>
<dbReference type="EMBL" id="JAAALK010000290">
    <property type="protein sequence ID" value="KAG8048212.1"/>
    <property type="molecule type" value="Genomic_DNA"/>
</dbReference>
<protein>
    <submittedName>
        <fullName evidence="1">Uncharacterized protein</fullName>
    </submittedName>
</protein>
<evidence type="ECO:0000313" key="2">
    <source>
        <dbReference type="Proteomes" id="UP000729402"/>
    </source>
</evidence>
<keyword evidence="2" id="KW-1185">Reference proteome</keyword>
<comment type="caution">
    <text evidence="1">The sequence shown here is derived from an EMBL/GenBank/DDBJ whole genome shotgun (WGS) entry which is preliminary data.</text>
</comment>
<evidence type="ECO:0000313" key="1">
    <source>
        <dbReference type="EMBL" id="KAG8048212.1"/>
    </source>
</evidence>
<sequence length="123" mass="14078">MSAISAPSLATAPHIYAMSFSPQHRLRPRTYVVADSPFLKTTQLLLLCRPGLDTTVTVTTMKSRCSASSVGARRTQADKNVLRMMFLVEILKYNDNECKENIHEEIREILERVDIFHFVQYFV</sequence>
<accession>A0A8J5UXC7</accession>
<dbReference type="AlphaFoldDB" id="A0A8J5UXC7"/>